<accession>A0A544XVG9</accession>
<protein>
    <recommendedName>
        <fullName evidence="3">SAF domain-containing protein</fullName>
    </recommendedName>
</protein>
<name>A0A544XVG9_9ACTN</name>
<evidence type="ECO:0000259" key="3">
    <source>
        <dbReference type="SMART" id="SM00858"/>
    </source>
</evidence>
<dbReference type="CDD" id="cd11614">
    <property type="entry name" value="SAF_CpaB_FlgA_like"/>
    <property type="match status" value="1"/>
</dbReference>
<keyword evidence="2" id="KW-1133">Transmembrane helix</keyword>
<dbReference type="EMBL" id="VIRM01000092">
    <property type="protein sequence ID" value="TQS08493.1"/>
    <property type="molecule type" value="Genomic_DNA"/>
</dbReference>
<gene>
    <name evidence="4" type="ORF">FLX08_38920</name>
</gene>
<feature type="domain" description="SAF" evidence="3">
    <location>
        <begin position="63"/>
        <end position="126"/>
    </location>
</feature>
<evidence type="ECO:0000256" key="1">
    <source>
        <dbReference type="SAM" id="MobiDB-lite"/>
    </source>
</evidence>
<feature type="compositionally biased region" description="Pro residues" evidence="1">
    <location>
        <begin position="1"/>
        <end position="10"/>
    </location>
</feature>
<evidence type="ECO:0000256" key="2">
    <source>
        <dbReference type="SAM" id="Phobius"/>
    </source>
</evidence>
<sequence>MVRKPMPAPPQHAENGVAPPVQVPKLTPQPRQRRRGLLLLGVLVVAGGGVVSYQTITGLSNRVPVLVMTRDVAPGRQLTANDVTTTTVGVDNLVSTISARDLPRVIGKRAVTDLVAGMLVQPRLLTDQVVPVVGQQLVPVAVKPSRLPARGLQPGDAILVLATPENQAIPASRPTARTVIDAVVDQVKGPDVDGLMVVDLIVSNSQGAQLASLAASGQVALVLNPRSR</sequence>
<dbReference type="Proteomes" id="UP000316541">
    <property type="component" value="Unassembled WGS sequence"/>
</dbReference>
<keyword evidence="2" id="KW-0472">Membrane</keyword>
<organism evidence="4 5">
    <name type="scientific">Microbispora hainanensis</name>
    <dbReference type="NCBI Taxonomy" id="568844"/>
    <lineage>
        <taxon>Bacteria</taxon>
        <taxon>Bacillati</taxon>
        <taxon>Actinomycetota</taxon>
        <taxon>Actinomycetes</taxon>
        <taxon>Streptosporangiales</taxon>
        <taxon>Streptosporangiaceae</taxon>
        <taxon>Microbispora</taxon>
    </lineage>
</organism>
<dbReference type="Pfam" id="PF08666">
    <property type="entry name" value="SAF"/>
    <property type="match status" value="1"/>
</dbReference>
<evidence type="ECO:0000313" key="4">
    <source>
        <dbReference type="EMBL" id="TQS08493.1"/>
    </source>
</evidence>
<dbReference type="AlphaFoldDB" id="A0A544XVG9"/>
<dbReference type="InterPro" id="IPR013974">
    <property type="entry name" value="SAF"/>
</dbReference>
<dbReference type="SMART" id="SM00858">
    <property type="entry name" value="SAF"/>
    <property type="match status" value="1"/>
</dbReference>
<evidence type="ECO:0000313" key="5">
    <source>
        <dbReference type="Proteomes" id="UP000316541"/>
    </source>
</evidence>
<comment type="caution">
    <text evidence="4">The sequence shown here is derived from an EMBL/GenBank/DDBJ whole genome shotgun (WGS) entry which is preliminary data.</text>
</comment>
<reference evidence="4 5" key="1">
    <citation type="submission" date="2019-07" db="EMBL/GenBank/DDBJ databases">
        <title>Microbispora hainanensis DSM 45428.</title>
        <authorList>
            <person name="Thawai C."/>
        </authorList>
    </citation>
    <scope>NUCLEOTIDE SEQUENCE [LARGE SCALE GENOMIC DNA]</scope>
    <source>
        <strain evidence="4 5">DSM 45428</strain>
    </source>
</reference>
<feature type="region of interest" description="Disordered" evidence="1">
    <location>
        <begin position="1"/>
        <end position="29"/>
    </location>
</feature>
<keyword evidence="2" id="KW-0812">Transmembrane</keyword>
<dbReference type="RefSeq" id="WP_142625273.1">
    <property type="nucleotide sequence ID" value="NZ_VIRM01000092.1"/>
</dbReference>
<proteinExistence type="predicted"/>
<feature type="transmembrane region" description="Helical" evidence="2">
    <location>
        <begin position="37"/>
        <end position="56"/>
    </location>
</feature>